<dbReference type="SMART" id="SM00558">
    <property type="entry name" value="JmjC"/>
    <property type="match status" value="1"/>
</dbReference>
<evidence type="ECO:0000313" key="6">
    <source>
        <dbReference type="Proteomes" id="UP001597183"/>
    </source>
</evidence>
<dbReference type="PANTHER" id="PTHR13096:SF8">
    <property type="entry name" value="RIBOSOMAL OXYGENASE 1"/>
    <property type="match status" value="1"/>
</dbReference>
<dbReference type="GO" id="GO:0016491">
    <property type="term" value="F:oxidoreductase activity"/>
    <property type="evidence" value="ECO:0007669"/>
    <property type="project" value="UniProtKB-KW"/>
</dbReference>
<dbReference type="EMBL" id="JBHTMK010000064">
    <property type="protein sequence ID" value="MFD1373234.1"/>
    <property type="molecule type" value="Genomic_DNA"/>
</dbReference>
<keyword evidence="5" id="KW-0560">Oxidoreductase</keyword>
<dbReference type="InterPro" id="IPR039994">
    <property type="entry name" value="NO66-like"/>
</dbReference>
<name>A0ABW4AR26_9ACTN</name>
<evidence type="ECO:0000256" key="1">
    <source>
        <dbReference type="ARBA" id="ARBA00001954"/>
    </source>
</evidence>
<dbReference type="Pfam" id="PF08007">
    <property type="entry name" value="JmjC_2"/>
    <property type="match status" value="1"/>
</dbReference>
<dbReference type="RefSeq" id="WP_317796974.1">
    <property type="nucleotide sequence ID" value="NZ_AP028461.1"/>
</dbReference>
<dbReference type="EC" id="1.14.11.47" evidence="5"/>
<dbReference type="Gene3D" id="2.60.120.650">
    <property type="entry name" value="Cupin"/>
    <property type="match status" value="1"/>
</dbReference>
<accession>A0ABW4AR26</accession>
<reference evidence="6" key="1">
    <citation type="journal article" date="2019" name="Int. J. Syst. Evol. Microbiol.">
        <title>The Global Catalogue of Microorganisms (GCM) 10K type strain sequencing project: providing services to taxonomists for standard genome sequencing and annotation.</title>
        <authorList>
            <consortium name="The Broad Institute Genomics Platform"/>
            <consortium name="The Broad Institute Genome Sequencing Center for Infectious Disease"/>
            <person name="Wu L."/>
            <person name="Ma J."/>
        </authorList>
    </citation>
    <scope>NUCLEOTIDE SEQUENCE [LARGE SCALE GENOMIC DNA]</scope>
    <source>
        <strain evidence="6">CCM 7526</strain>
    </source>
</reference>
<keyword evidence="6" id="KW-1185">Reference proteome</keyword>
<protein>
    <submittedName>
        <fullName evidence="5">Cupin domain-containing protein</fullName>
        <ecNumber evidence="5">1.14.11.47</ecNumber>
    </submittedName>
</protein>
<comment type="cofactor">
    <cofactor evidence="1">
        <name>Fe(2+)</name>
        <dbReference type="ChEBI" id="CHEBI:29033"/>
    </cofactor>
</comment>
<comment type="caution">
    <text evidence="5">The sequence shown here is derived from an EMBL/GenBank/DDBJ whole genome shotgun (WGS) entry which is preliminary data.</text>
</comment>
<dbReference type="PANTHER" id="PTHR13096">
    <property type="entry name" value="MINA53 MYC INDUCED NUCLEAR ANTIGEN"/>
    <property type="match status" value="1"/>
</dbReference>
<organism evidence="5 6">
    <name type="scientific">Actinoplanes sichuanensis</name>
    <dbReference type="NCBI Taxonomy" id="512349"/>
    <lineage>
        <taxon>Bacteria</taxon>
        <taxon>Bacillati</taxon>
        <taxon>Actinomycetota</taxon>
        <taxon>Actinomycetes</taxon>
        <taxon>Micromonosporales</taxon>
        <taxon>Micromonosporaceae</taxon>
        <taxon>Actinoplanes</taxon>
    </lineage>
</organism>
<proteinExistence type="predicted"/>
<evidence type="ECO:0000259" key="4">
    <source>
        <dbReference type="PROSITE" id="PS51184"/>
    </source>
</evidence>
<evidence type="ECO:0000256" key="2">
    <source>
        <dbReference type="ARBA" id="ARBA00022723"/>
    </source>
</evidence>
<keyword evidence="3" id="KW-0408">Iron</keyword>
<sequence length="403" mass="43746">MLESLGKIVGSSAEAERFVREIFGRRPAVFSGPTAGFADLFDWAEMERMLQYSQVHHPRVRVTKNGAAADEGAIAVERVSHEGVGYTRLLSGAVMAELSDGATLVVDSADELSPPLRRLAADLERELQEHVEINVYCSWGTEPGLGLHWDDHEVIVLQVAGEKKWEIHSPTLEAPTAEQQPPPPAAGTEPAMALTLRAGESLHVPRGWWHLVASVGVPSLHLTIGIRPATGVDLLAAVVREVGARAAMRVNIPRWGSPAETAQYLATVREAVQEELSGSDLLQRFLLMRNGRDPGRGALSLASLGGDGRLHLDDDSIVRLVAPRARIEFDGEQIKLYGAGHELSIRTEARAVLEILFTEESISFRELSAKCSATMPGNAIEELLSDLTILGLISLERGRITSH</sequence>
<dbReference type="InterPro" id="IPR003347">
    <property type="entry name" value="JmjC_dom"/>
</dbReference>
<dbReference type="PROSITE" id="PS51184">
    <property type="entry name" value="JMJC"/>
    <property type="match status" value="1"/>
</dbReference>
<keyword evidence="2" id="KW-0479">Metal-binding</keyword>
<feature type="domain" description="JmjC" evidence="4">
    <location>
        <begin position="108"/>
        <end position="243"/>
    </location>
</feature>
<evidence type="ECO:0000256" key="3">
    <source>
        <dbReference type="ARBA" id="ARBA00023004"/>
    </source>
</evidence>
<gene>
    <name evidence="5" type="ORF">ACFQ5G_48565</name>
</gene>
<dbReference type="SUPFAM" id="SSF51197">
    <property type="entry name" value="Clavaminate synthase-like"/>
    <property type="match status" value="1"/>
</dbReference>
<evidence type="ECO:0000313" key="5">
    <source>
        <dbReference type="EMBL" id="MFD1373234.1"/>
    </source>
</evidence>
<dbReference type="Proteomes" id="UP001597183">
    <property type="component" value="Unassembled WGS sequence"/>
</dbReference>